<dbReference type="PANTHER" id="PTHR43066:SF23">
    <property type="entry name" value="UBA DOMAIN-CONTAINING PROTEIN"/>
    <property type="match status" value="1"/>
</dbReference>
<keyword evidence="2 5" id="KW-0812">Transmembrane</keyword>
<evidence type="ECO:0000313" key="6">
    <source>
        <dbReference type="EMBL" id="KAF3577034.1"/>
    </source>
</evidence>
<dbReference type="Gene3D" id="1.20.1540.10">
    <property type="entry name" value="Rhomboid-like"/>
    <property type="match status" value="1"/>
</dbReference>
<feature type="transmembrane region" description="Helical" evidence="5">
    <location>
        <begin position="60"/>
        <end position="79"/>
    </location>
</feature>
<comment type="caution">
    <text evidence="6">The sequence shown here is derived from an EMBL/GenBank/DDBJ whole genome shotgun (WGS) entry which is preliminary data.</text>
</comment>
<protein>
    <recommendedName>
        <fullName evidence="8">Peptidase S54 rhomboid domain-containing protein</fullName>
    </recommendedName>
</protein>
<gene>
    <name evidence="6" type="ORF">DY000_02028445</name>
</gene>
<dbReference type="Proteomes" id="UP000266723">
    <property type="component" value="Unassembled WGS sequence"/>
</dbReference>
<feature type="non-terminal residue" evidence="6">
    <location>
        <position position="114"/>
    </location>
</feature>
<keyword evidence="3 5" id="KW-1133">Transmembrane helix</keyword>
<evidence type="ECO:0000256" key="3">
    <source>
        <dbReference type="ARBA" id="ARBA00022989"/>
    </source>
</evidence>
<evidence type="ECO:0000256" key="5">
    <source>
        <dbReference type="SAM" id="Phobius"/>
    </source>
</evidence>
<keyword evidence="7" id="KW-1185">Reference proteome</keyword>
<dbReference type="SUPFAM" id="SSF144091">
    <property type="entry name" value="Rhomboid-like"/>
    <property type="match status" value="1"/>
</dbReference>
<evidence type="ECO:0000256" key="2">
    <source>
        <dbReference type="ARBA" id="ARBA00022692"/>
    </source>
</evidence>
<evidence type="ECO:0000256" key="4">
    <source>
        <dbReference type="ARBA" id="ARBA00023136"/>
    </source>
</evidence>
<evidence type="ECO:0000313" key="7">
    <source>
        <dbReference type="Proteomes" id="UP000266723"/>
    </source>
</evidence>
<dbReference type="PANTHER" id="PTHR43066">
    <property type="entry name" value="RHOMBOID-RELATED PROTEIN"/>
    <property type="match status" value="1"/>
</dbReference>
<dbReference type="EMBL" id="QGKV02000649">
    <property type="protein sequence ID" value="KAF3577034.1"/>
    <property type="molecule type" value="Genomic_DNA"/>
</dbReference>
<sequence length="114" mass="12746">MNGGPSGFNNAPVTRAFVITSVLFTVFFGIRGGGGSSSKLALSYQDVFEKFRIWKLIKSSFAFSSTSELLFGVYLLYYFRVFERQIGSNKHSVFILFSGFVSLILQTIVLSLFK</sequence>
<dbReference type="InterPro" id="IPR035952">
    <property type="entry name" value="Rhomboid-like_sf"/>
</dbReference>
<name>A0ABQ7DJ15_BRACR</name>
<keyword evidence="4 5" id="KW-0472">Membrane</keyword>
<organism evidence="6 7">
    <name type="scientific">Brassica cretica</name>
    <name type="common">Mustard</name>
    <dbReference type="NCBI Taxonomy" id="69181"/>
    <lineage>
        <taxon>Eukaryota</taxon>
        <taxon>Viridiplantae</taxon>
        <taxon>Streptophyta</taxon>
        <taxon>Embryophyta</taxon>
        <taxon>Tracheophyta</taxon>
        <taxon>Spermatophyta</taxon>
        <taxon>Magnoliopsida</taxon>
        <taxon>eudicotyledons</taxon>
        <taxon>Gunneridae</taxon>
        <taxon>Pentapetalae</taxon>
        <taxon>rosids</taxon>
        <taxon>malvids</taxon>
        <taxon>Brassicales</taxon>
        <taxon>Brassicaceae</taxon>
        <taxon>Brassiceae</taxon>
        <taxon>Brassica</taxon>
    </lineage>
</organism>
<feature type="transmembrane region" description="Helical" evidence="5">
    <location>
        <begin position="91"/>
        <end position="113"/>
    </location>
</feature>
<evidence type="ECO:0008006" key="8">
    <source>
        <dbReference type="Google" id="ProtNLM"/>
    </source>
</evidence>
<feature type="transmembrane region" description="Helical" evidence="5">
    <location>
        <begin position="12"/>
        <end position="30"/>
    </location>
</feature>
<proteinExistence type="predicted"/>
<evidence type="ECO:0000256" key="1">
    <source>
        <dbReference type="ARBA" id="ARBA00004141"/>
    </source>
</evidence>
<comment type="subcellular location">
    <subcellularLocation>
        <location evidence="1">Membrane</location>
        <topology evidence="1">Multi-pass membrane protein</topology>
    </subcellularLocation>
</comment>
<reference evidence="6 7" key="1">
    <citation type="journal article" date="2020" name="BMC Genomics">
        <title>Intraspecific diversification of the crop wild relative Brassica cretica Lam. using demographic model selection.</title>
        <authorList>
            <person name="Kioukis A."/>
            <person name="Michalopoulou V.A."/>
            <person name="Briers L."/>
            <person name="Pirintsos S."/>
            <person name="Studholme D.J."/>
            <person name="Pavlidis P."/>
            <person name="Sarris P.F."/>
        </authorList>
    </citation>
    <scope>NUCLEOTIDE SEQUENCE [LARGE SCALE GENOMIC DNA]</scope>
    <source>
        <strain evidence="7">cv. PFS-1207/04</strain>
    </source>
</reference>
<accession>A0ABQ7DJ15</accession>